<evidence type="ECO:0000256" key="4">
    <source>
        <dbReference type="ARBA" id="ARBA00018980"/>
    </source>
</evidence>
<keyword evidence="5" id="KW-0813">Transport</keyword>
<evidence type="ECO:0000313" key="18">
    <source>
        <dbReference type="Proteomes" id="UP000887575"/>
    </source>
</evidence>
<evidence type="ECO:0000256" key="9">
    <source>
        <dbReference type="ARBA" id="ARBA00022833"/>
    </source>
</evidence>
<dbReference type="InterPro" id="IPR017375">
    <property type="entry name" value="PEX12"/>
</dbReference>
<keyword evidence="18" id="KW-1185">Reference proteome</keyword>
<feature type="domain" description="RING-type" evidence="17">
    <location>
        <begin position="292"/>
        <end position="330"/>
    </location>
</feature>
<dbReference type="GO" id="GO:0004842">
    <property type="term" value="F:ubiquitin-protein transferase activity"/>
    <property type="evidence" value="ECO:0007669"/>
    <property type="project" value="TreeGrafter"/>
</dbReference>
<evidence type="ECO:0000256" key="11">
    <source>
        <dbReference type="ARBA" id="ARBA00022989"/>
    </source>
</evidence>
<evidence type="ECO:0000256" key="2">
    <source>
        <dbReference type="ARBA" id="ARBA00004906"/>
    </source>
</evidence>
<keyword evidence="12 15" id="KW-0472">Membrane</keyword>
<evidence type="ECO:0000256" key="3">
    <source>
        <dbReference type="ARBA" id="ARBA00008704"/>
    </source>
</evidence>
<dbReference type="PANTHER" id="PTHR12888">
    <property type="entry name" value="PEROXISOME ASSEMBLY PROTEIN 12 PEROXIN-12"/>
    <property type="match status" value="1"/>
</dbReference>
<comment type="pathway">
    <text evidence="2">Protein modification; protein ubiquitination.</text>
</comment>
<evidence type="ECO:0000256" key="13">
    <source>
        <dbReference type="ARBA" id="ARBA00023140"/>
    </source>
</evidence>
<evidence type="ECO:0000256" key="1">
    <source>
        <dbReference type="ARBA" id="ARBA00004585"/>
    </source>
</evidence>
<dbReference type="WBParaSite" id="MBELARI_LOCUS17428">
    <property type="protein sequence ID" value="MBELARI_LOCUS17428"/>
    <property type="gene ID" value="MBELARI_LOCUS17428"/>
</dbReference>
<keyword evidence="8" id="KW-0863">Zinc-finger</keyword>
<dbReference type="InterPro" id="IPR001841">
    <property type="entry name" value="Znf_RING"/>
</dbReference>
<dbReference type="GO" id="GO:1990429">
    <property type="term" value="C:peroxisomal importomer complex"/>
    <property type="evidence" value="ECO:0007669"/>
    <property type="project" value="TreeGrafter"/>
</dbReference>
<sequence>MAGLRGAFMTQMTKMNQIGDQPSIFDVMSQESLMKSLKPALRHLTKYLAFAYPEKFSSLSQKYDEFYFLFDFFLQNHFLTKYGASFSENFYGMKRIFQATGEMPMKGWTKLRSIFILVIWPYLRDKLDKLHDDLKLRLSYIGNANQDFKVKLAKVFVKYYPWFKSIIGALTVFLQIAYIINRSYIHSPFLWASGVRLEKLTGADLASFDGLPAHLQPTGILQRLWRIFLAIPGVMYRLFGYGLFFVQFVDFMYNSDLGAQLKGQKASWKTPPPPHNLLLNESNIHTLETNKCPICLKNRENSTALSVSGYVFCYTCIDSHLKKFGKCPLTGLPANTSQLIRLYH</sequence>
<evidence type="ECO:0000313" key="19">
    <source>
        <dbReference type="WBParaSite" id="MBELARI_LOCUS17428"/>
    </source>
</evidence>
<dbReference type="PANTHER" id="PTHR12888:SF0">
    <property type="entry name" value="PEROXISOME ASSEMBLY PROTEIN 12"/>
    <property type="match status" value="1"/>
</dbReference>
<evidence type="ECO:0000256" key="15">
    <source>
        <dbReference type="PIRNR" id="PIRNR038074"/>
    </source>
</evidence>
<name>A0AAF3ETF3_9BILA</name>
<keyword evidence="13 15" id="KW-0576">Peroxisome</keyword>
<dbReference type="GO" id="GO:0008270">
    <property type="term" value="F:zinc ion binding"/>
    <property type="evidence" value="ECO:0007669"/>
    <property type="project" value="UniProtKB-KW"/>
</dbReference>
<dbReference type="Gene3D" id="3.30.40.10">
    <property type="entry name" value="Zinc/RING finger domain, C3HC4 (zinc finger)"/>
    <property type="match status" value="1"/>
</dbReference>
<accession>A0AAF3ETF3</accession>
<keyword evidence="11 16" id="KW-1133">Transmembrane helix</keyword>
<dbReference type="Pfam" id="PF04757">
    <property type="entry name" value="Pex2_Pex12"/>
    <property type="match status" value="1"/>
</dbReference>
<dbReference type="SMART" id="SM00184">
    <property type="entry name" value="RING"/>
    <property type="match status" value="1"/>
</dbReference>
<dbReference type="GO" id="GO:0006513">
    <property type="term" value="P:protein monoubiquitination"/>
    <property type="evidence" value="ECO:0007669"/>
    <property type="project" value="TreeGrafter"/>
</dbReference>
<dbReference type="Proteomes" id="UP000887575">
    <property type="component" value="Unassembled WGS sequence"/>
</dbReference>
<evidence type="ECO:0000256" key="6">
    <source>
        <dbReference type="ARBA" id="ARBA00022692"/>
    </source>
</evidence>
<comment type="function">
    <text evidence="15">Component of a retrotranslocation channel required for peroxisome organization by mediating export of the PEX5 receptor from peroxisomes to the cytosol, thereby promoting PEX5 recycling.</text>
</comment>
<feature type="transmembrane region" description="Helical" evidence="16">
    <location>
        <begin position="159"/>
        <end position="180"/>
    </location>
</feature>
<dbReference type="SUPFAM" id="SSF57850">
    <property type="entry name" value="RING/U-box"/>
    <property type="match status" value="1"/>
</dbReference>
<evidence type="ECO:0000256" key="16">
    <source>
        <dbReference type="SAM" id="Phobius"/>
    </source>
</evidence>
<organism evidence="18 19">
    <name type="scientific">Mesorhabditis belari</name>
    <dbReference type="NCBI Taxonomy" id="2138241"/>
    <lineage>
        <taxon>Eukaryota</taxon>
        <taxon>Metazoa</taxon>
        <taxon>Ecdysozoa</taxon>
        <taxon>Nematoda</taxon>
        <taxon>Chromadorea</taxon>
        <taxon>Rhabditida</taxon>
        <taxon>Rhabditina</taxon>
        <taxon>Rhabditomorpha</taxon>
        <taxon>Rhabditoidea</taxon>
        <taxon>Rhabditidae</taxon>
        <taxon>Mesorhabditinae</taxon>
        <taxon>Mesorhabditis</taxon>
    </lineage>
</organism>
<dbReference type="InterPro" id="IPR013083">
    <property type="entry name" value="Znf_RING/FYVE/PHD"/>
</dbReference>
<keyword evidence="10" id="KW-0653">Protein transport</keyword>
<dbReference type="InterPro" id="IPR006845">
    <property type="entry name" value="Pex_N"/>
</dbReference>
<keyword evidence="7" id="KW-0479">Metal-binding</keyword>
<evidence type="ECO:0000256" key="8">
    <source>
        <dbReference type="ARBA" id="ARBA00022771"/>
    </source>
</evidence>
<dbReference type="AlphaFoldDB" id="A0AAF3ETF3"/>
<proteinExistence type="inferred from homology"/>
<evidence type="ECO:0000256" key="14">
    <source>
        <dbReference type="ARBA" id="ARBA00029692"/>
    </source>
</evidence>
<dbReference type="GO" id="GO:0016558">
    <property type="term" value="P:protein import into peroxisome matrix"/>
    <property type="evidence" value="ECO:0007669"/>
    <property type="project" value="UniProtKB-UniRule"/>
</dbReference>
<feature type="transmembrane region" description="Helical" evidence="16">
    <location>
        <begin position="224"/>
        <end position="246"/>
    </location>
</feature>
<keyword evidence="9" id="KW-0862">Zinc</keyword>
<comment type="subcellular location">
    <subcellularLocation>
        <location evidence="1">Peroxisome membrane</location>
        <topology evidence="1">Multi-pass membrane protein</topology>
    </subcellularLocation>
</comment>
<evidence type="ECO:0000256" key="10">
    <source>
        <dbReference type="ARBA" id="ARBA00022927"/>
    </source>
</evidence>
<comment type="similarity">
    <text evidence="3 15">Belongs to the pex2/pex10/pex12 family.</text>
</comment>
<dbReference type="PIRSF" id="PIRSF038074">
    <property type="entry name" value="Peroxisome_assembly_p12"/>
    <property type="match status" value="1"/>
</dbReference>
<evidence type="ECO:0000256" key="12">
    <source>
        <dbReference type="ARBA" id="ARBA00023136"/>
    </source>
</evidence>
<evidence type="ECO:0000259" key="17">
    <source>
        <dbReference type="SMART" id="SM00184"/>
    </source>
</evidence>
<keyword evidence="6 16" id="KW-0812">Transmembrane</keyword>
<evidence type="ECO:0000256" key="5">
    <source>
        <dbReference type="ARBA" id="ARBA00022448"/>
    </source>
</evidence>
<evidence type="ECO:0000256" key="7">
    <source>
        <dbReference type="ARBA" id="ARBA00022723"/>
    </source>
</evidence>
<reference evidence="19" key="1">
    <citation type="submission" date="2024-02" db="UniProtKB">
        <authorList>
            <consortium name="WormBaseParasite"/>
        </authorList>
    </citation>
    <scope>IDENTIFICATION</scope>
</reference>
<protein>
    <recommendedName>
        <fullName evidence="4 15">Peroxisome assembly protein 12</fullName>
    </recommendedName>
    <alternativeName>
        <fullName evidence="14 15">Peroxin-12</fullName>
    </alternativeName>
</protein>
<dbReference type="GO" id="GO:0005778">
    <property type="term" value="C:peroxisomal membrane"/>
    <property type="evidence" value="ECO:0007669"/>
    <property type="project" value="UniProtKB-SubCell"/>
</dbReference>
<dbReference type="CDD" id="cd16451">
    <property type="entry name" value="mRING_PEX12"/>
    <property type="match status" value="1"/>
</dbReference>